<reference evidence="1 2" key="1">
    <citation type="journal article" date="2015" name="Nat. Commun.">
        <title>Lucilia cuprina genome unlocks parasitic fly biology to underpin future interventions.</title>
        <authorList>
            <person name="Anstead C.A."/>
            <person name="Korhonen P.K."/>
            <person name="Young N.D."/>
            <person name="Hall R.S."/>
            <person name="Jex A.R."/>
            <person name="Murali S.C."/>
            <person name="Hughes D.S."/>
            <person name="Lee S.F."/>
            <person name="Perry T."/>
            <person name="Stroehlein A.J."/>
            <person name="Ansell B.R."/>
            <person name="Breugelmans B."/>
            <person name="Hofmann A."/>
            <person name="Qu J."/>
            <person name="Dugan S."/>
            <person name="Lee S.L."/>
            <person name="Chao H."/>
            <person name="Dinh H."/>
            <person name="Han Y."/>
            <person name="Doddapaneni H.V."/>
            <person name="Worley K.C."/>
            <person name="Muzny D.M."/>
            <person name="Ioannidis P."/>
            <person name="Waterhouse R.M."/>
            <person name="Zdobnov E.M."/>
            <person name="James P.J."/>
            <person name="Bagnall N.H."/>
            <person name="Kotze A.C."/>
            <person name="Gibbs R.A."/>
            <person name="Richards S."/>
            <person name="Batterham P."/>
            <person name="Gasser R.B."/>
        </authorList>
    </citation>
    <scope>NUCLEOTIDE SEQUENCE [LARGE SCALE GENOMIC DNA]</scope>
    <source>
        <strain evidence="1 2">LS</strain>
        <tissue evidence="1">Full body</tissue>
    </source>
</reference>
<gene>
    <name evidence="1" type="ORF">FF38_00026</name>
</gene>
<dbReference type="Proteomes" id="UP000037069">
    <property type="component" value="Unassembled WGS sequence"/>
</dbReference>
<evidence type="ECO:0000313" key="1">
    <source>
        <dbReference type="EMBL" id="KNC32100.1"/>
    </source>
</evidence>
<name>A0A0L0CIM2_LUCCU</name>
<protein>
    <submittedName>
        <fullName evidence="1">Uncharacterized protein</fullName>
    </submittedName>
</protein>
<dbReference type="AlphaFoldDB" id="A0A0L0CIM2"/>
<evidence type="ECO:0000313" key="2">
    <source>
        <dbReference type="Proteomes" id="UP000037069"/>
    </source>
</evidence>
<dbReference type="EMBL" id="JRES01000341">
    <property type="protein sequence ID" value="KNC32100.1"/>
    <property type="molecule type" value="Genomic_DNA"/>
</dbReference>
<keyword evidence="2" id="KW-1185">Reference proteome</keyword>
<sequence length="77" mass="8678">MRSRAVWVTCKAQTLILGTVNRRTSSVTVPTITTVDSGCLAALKKRLTRCKDMGGLLVLLINKRFNTMRLNFLLVRR</sequence>
<accession>A0A0L0CIM2</accession>
<comment type="caution">
    <text evidence="1">The sequence shown here is derived from an EMBL/GenBank/DDBJ whole genome shotgun (WGS) entry which is preliminary data.</text>
</comment>
<proteinExistence type="predicted"/>
<organism evidence="1 2">
    <name type="scientific">Lucilia cuprina</name>
    <name type="common">Green bottle fly</name>
    <name type="synonym">Australian sheep blowfly</name>
    <dbReference type="NCBI Taxonomy" id="7375"/>
    <lineage>
        <taxon>Eukaryota</taxon>
        <taxon>Metazoa</taxon>
        <taxon>Ecdysozoa</taxon>
        <taxon>Arthropoda</taxon>
        <taxon>Hexapoda</taxon>
        <taxon>Insecta</taxon>
        <taxon>Pterygota</taxon>
        <taxon>Neoptera</taxon>
        <taxon>Endopterygota</taxon>
        <taxon>Diptera</taxon>
        <taxon>Brachycera</taxon>
        <taxon>Muscomorpha</taxon>
        <taxon>Oestroidea</taxon>
        <taxon>Calliphoridae</taxon>
        <taxon>Luciliinae</taxon>
        <taxon>Lucilia</taxon>
    </lineage>
</organism>